<dbReference type="InterPro" id="IPR000719">
    <property type="entry name" value="Prot_kinase_dom"/>
</dbReference>
<keyword evidence="4" id="KW-0067">ATP-binding</keyword>
<evidence type="ECO:0000256" key="4">
    <source>
        <dbReference type="ARBA" id="ARBA00022840"/>
    </source>
</evidence>
<evidence type="ECO:0000313" key="9">
    <source>
        <dbReference type="EMBL" id="SVP88589.1"/>
    </source>
</evidence>
<keyword evidence="2" id="KW-0547">Nucleotide-binding</keyword>
<sequence>MDILKNNQGAQIEEIYSLHCIYYPVKILNYGGLRPDKFPHDCMSECAYTSLLENSKFLTNIKVNESAIKGAVRSELLRFCFKISPFIPTELSNSVYSLVDVTFPKLYPSKPPFIVLKMTISMHNDLKKRLKVNLTKEINRLAGQNCLFEISIFLTDFLAKVNSDREILFEDSTAREFTQDYKSVSSDSSESSNSSNSSVTITNNDTNTDLNKTGYTNSENMLEESVDNLVVGVNKQHKDIEFPIWSIQSIVQAPIWYENLEENQEISSDLEREKETKAVTKGGSTKKQTSRAVISEIRSQSSIRSKESEDQKIHSVTNIELYFTLETVVNLKLIKKLLLEYTGDAYFRFQRDFTSVETVNSSISSSLLSVKHVLDQNLYYIKAFHLPTLCPYTNLSEVNMNSSLHVFRVKQRMILNEIISRVSHLSKLEHNSLCRYYQSWLEKKPEPNITNYFIDKIDTFLKSSSFSSLYNINNNTSIIDQVDTVNSGSSLESGWNELLILLLKYFPELGEHYLHEIVTERNLYVQAQNINCHTLRYEIENNSLCKDEKLIWLFIRQLLDVLAYLHQNNVHHQSLSLDNIYVHNNLYGTGRGLKVSEFGITGLARKLLTLENECNRKFCECKKYKRDLKNQLYLSHPSNYNLTSTTLSNFNSDIHSRLYSMDYDNLNIPNTNAINNIDGTSFNLENSLLLLSNELKGGLLNNGMAGMSSVLSSIKSSELDHLEFEHNLDQMAAVQEDMFALGLIIFSMWHPPIEESALHELLSRVIGMQTFPDYFIQTTPSIIITTLKRLLTRERRPTAVELLRETLVPPVVDIYMYKQYLRKLENPHSEESLDALKFLMNRDWKSDVSKYKHDSTLETMTHNSYIIGTLERFMRSRGVIIRPPLPLQVKTPDNNDMLLGIDESNTVFSVGGSIRQSLLKSFELYSGDDSGIGVKQFSVGDVFNEENCVTECVFSITMKIEGDSGFTKSAGKKSLDYKELDDNCILMVSTQVDLILIAIQSVLSLNFSLETFLTITFQPLIVDFLCIVLETKAEVASEIFLKLQSTDINEYTFNVLLEEYSIDKIGQLKGLVDLLSGRFNIILGLKKLHYHVLNSKIPKIYQNDFKTLYQQLAQLETDFNIESNNLNGENTNFSSEITNHNGDKEFESNNEIQGINEFEKYFKRMLYMIEFAIMLRKLSLDSYCCIECVLGVYYTEVCEFNTNFPFFHLFVVDDRKNLVMTGGCYGTNLSFLEPSNVSKVVHFDLQYFLDDLIKLSVKHSADVEGFTVTPTVSDTVDVVITCQTAKLLPVATSIANKLIDAGISCECRAVPLILTSDFNYRLRTIKSIKARVHLQKSSNITEDTVDSLKISQSQVEKAKTTQTNTENDISEDEEDKTHHGILYHVEPINGSFGQARKIYNEVALVHFIIGQLT</sequence>
<dbReference type="Gene3D" id="3.30.200.20">
    <property type="entry name" value="Phosphorylase Kinase, domain 1"/>
    <property type="match status" value="1"/>
</dbReference>
<dbReference type="GO" id="GO:0004694">
    <property type="term" value="F:eukaryotic translation initiation factor 2alpha kinase activity"/>
    <property type="evidence" value="ECO:0007669"/>
    <property type="project" value="TreeGrafter"/>
</dbReference>
<feature type="compositionally biased region" description="Polar residues" evidence="6">
    <location>
        <begin position="1356"/>
        <end position="1367"/>
    </location>
</feature>
<dbReference type="GO" id="GO:0005634">
    <property type="term" value="C:nucleus"/>
    <property type="evidence" value="ECO:0007669"/>
    <property type="project" value="TreeGrafter"/>
</dbReference>
<feature type="domain" description="RWD" evidence="8">
    <location>
        <begin position="53"/>
        <end position="161"/>
    </location>
</feature>
<keyword evidence="3 9" id="KW-0418">Kinase</keyword>
<reference evidence="9" key="1">
    <citation type="submission" date="2018-07" db="EMBL/GenBank/DDBJ databases">
        <authorList>
            <person name="Quirk P.G."/>
            <person name="Krulwich T.A."/>
        </authorList>
    </citation>
    <scope>NUCLEOTIDE SEQUENCE</scope>
    <source>
        <strain evidence="9">Anand</strain>
    </source>
</reference>
<feature type="compositionally biased region" description="Basic and acidic residues" evidence="6">
    <location>
        <begin position="269"/>
        <end position="278"/>
    </location>
</feature>
<organism evidence="9">
    <name type="scientific">Theileria annulata</name>
    <dbReference type="NCBI Taxonomy" id="5874"/>
    <lineage>
        <taxon>Eukaryota</taxon>
        <taxon>Sar</taxon>
        <taxon>Alveolata</taxon>
        <taxon>Apicomplexa</taxon>
        <taxon>Aconoidasida</taxon>
        <taxon>Piroplasmida</taxon>
        <taxon>Theileriidae</taxon>
        <taxon>Theileria</taxon>
    </lineage>
</organism>
<dbReference type="PROSITE" id="PS50011">
    <property type="entry name" value="PROTEIN_KINASE_DOM"/>
    <property type="match status" value="1"/>
</dbReference>
<dbReference type="InterPro" id="IPR016135">
    <property type="entry name" value="UBQ-conjugating_enzyme/RWD"/>
</dbReference>
<dbReference type="Gene3D" id="1.10.510.10">
    <property type="entry name" value="Transferase(Phosphotransferase) domain 1"/>
    <property type="match status" value="1"/>
</dbReference>
<evidence type="ECO:0000256" key="5">
    <source>
        <dbReference type="ARBA" id="ARBA00023193"/>
    </source>
</evidence>
<evidence type="ECO:0000256" key="2">
    <source>
        <dbReference type="ARBA" id="ARBA00022741"/>
    </source>
</evidence>
<dbReference type="SUPFAM" id="SSF56112">
    <property type="entry name" value="Protein kinase-like (PK-like)"/>
    <property type="match status" value="1"/>
</dbReference>
<evidence type="ECO:0000313" key="10">
    <source>
        <dbReference type="EMBL" id="SVP89746.1"/>
    </source>
</evidence>
<dbReference type="InterPro" id="IPR006575">
    <property type="entry name" value="RWD_dom"/>
</dbReference>
<dbReference type="InterPro" id="IPR050339">
    <property type="entry name" value="CC_SR_Kinase"/>
</dbReference>
<gene>
    <name evidence="9" type="ORF">TAT_000044800</name>
    <name evidence="10" type="ORF">TAV_000044400</name>
</gene>
<dbReference type="EMBL" id="UIVT01000001">
    <property type="protein sequence ID" value="SVP88589.1"/>
    <property type="molecule type" value="Genomic_DNA"/>
</dbReference>
<evidence type="ECO:0000259" key="8">
    <source>
        <dbReference type="PROSITE" id="PS50908"/>
    </source>
</evidence>
<dbReference type="GO" id="GO:0005829">
    <property type="term" value="C:cytosol"/>
    <property type="evidence" value="ECO:0007669"/>
    <property type="project" value="TreeGrafter"/>
</dbReference>
<dbReference type="GO" id="GO:0017148">
    <property type="term" value="P:negative regulation of translation"/>
    <property type="evidence" value="ECO:0007669"/>
    <property type="project" value="UniProtKB-KW"/>
</dbReference>
<protein>
    <submittedName>
        <fullName evidence="9">Serine-threonine protein kinase, putative</fullName>
    </submittedName>
</protein>
<dbReference type="GO" id="GO:0005524">
    <property type="term" value="F:ATP binding"/>
    <property type="evidence" value="ECO:0007669"/>
    <property type="project" value="UniProtKB-KW"/>
</dbReference>
<dbReference type="SUPFAM" id="SSF54495">
    <property type="entry name" value="UBC-like"/>
    <property type="match status" value="1"/>
</dbReference>
<dbReference type="PROSITE" id="PS50908">
    <property type="entry name" value="RWD"/>
    <property type="match status" value="1"/>
</dbReference>
<evidence type="ECO:0000256" key="3">
    <source>
        <dbReference type="ARBA" id="ARBA00022777"/>
    </source>
</evidence>
<feature type="region of interest" description="Disordered" evidence="6">
    <location>
        <begin position="267"/>
        <end position="292"/>
    </location>
</feature>
<dbReference type="PANTHER" id="PTHR11042:SF136">
    <property type="entry name" value="EIF-2-ALPHA KINASE GCN2"/>
    <property type="match status" value="1"/>
</dbReference>
<dbReference type="VEuPathDB" id="PiroplasmaDB:TA20825"/>
<feature type="compositionally biased region" description="Polar residues" evidence="6">
    <location>
        <begin position="282"/>
        <end position="292"/>
    </location>
</feature>
<dbReference type="SMART" id="SM00220">
    <property type="entry name" value="S_TKc"/>
    <property type="match status" value="1"/>
</dbReference>
<keyword evidence="5" id="KW-0652">Protein synthesis inhibitor</keyword>
<evidence type="ECO:0000259" key="7">
    <source>
        <dbReference type="PROSITE" id="PS50011"/>
    </source>
</evidence>
<dbReference type="InterPro" id="IPR011009">
    <property type="entry name" value="Kinase-like_dom_sf"/>
</dbReference>
<accession>A0A3B0MGE0</accession>
<evidence type="ECO:0000256" key="6">
    <source>
        <dbReference type="SAM" id="MobiDB-lite"/>
    </source>
</evidence>
<name>A0A3B0MGE0_THEAN</name>
<feature type="compositionally biased region" description="Low complexity" evidence="6">
    <location>
        <begin position="183"/>
        <end position="209"/>
    </location>
</feature>
<proteinExistence type="predicted"/>
<feature type="region of interest" description="Disordered" evidence="6">
    <location>
        <begin position="1356"/>
        <end position="1376"/>
    </location>
</feature>
<feature type="domain" description="Protein kinase" evidence="7">
    <location>
        <begin position="353"/>
        <end position="808"/>
    </location>
</feature>
<feature type="region of interest" description="Disordered" evidence="6">
    <location>
        <begin position="180"/>
        <end position="215"/>
    </location>
</feature>
<dbReference type="EMBL" id="UIVS01000001">
    <property type="protein sequence ID" value="SVP89746.1"/>
    <property type="molecule type" value="Genomic_DNA"/>
</dbReference>
<dbReference type="Pfam" id="PF05773">
    <property type="entry name" value="RWD"/>
    <property type="match status" value="1"/>
</dbReference>
<dbReference type="PANTHER" id="PTHR11042">
    <property type="entry name" value="EUKARYOTIC TRANSLATION INITIATION FACTOR 2-ALPHA KINASE EIF2-ALPHA KINASE -RELATED"/>
    <property type="match status" value="1"/>
</dbReference>
<dbReference type="Gene3D" id="3.10.110.10">
    <property type="entry name" value="Ubiquitin Conjugating Enzyme"/>
    <property type="match status" value="1"/>
</dbReference>
<keyword evidence="1" id="KW-0808">Transferase</keyword>
<evidence type="ECO:0000256" key="1">
    <source>
        <dbReference type="ARBA" id="ARBA00022679"/>
    </source>
</evidence>